<keyword evidence="4" id="KW-1185">Reference proteome</keyword>
<dbReference type="Pfam" id="PF09832">
    <property type="entry name" value="DUF2059"/>
    <property type="match status" value="1"/>
</dbReference>
<organism evidence="3 4">
    <name type="scientific">Geotalea uraniireducens</name>
    <dbReference type="NCBI Taxonomy" id="351604"/>
    <lineage>
        <taxon>Bacteria</taxon>
        <taxon>Pseudomonadati</taxon>
        <taxon>Thermodesulfobacteriota</taxon>
        <taxon>Desulfuromonadia</taxon>
        <taxon>Geobacterales</taxon>
        <taxon>Geobacteraceae</taxon>
        <taxon>Geotalea</taxon>
    </lineage>
</organism>
<evidence type="ECO:0000313" key="3">
    <source>
        <dbReference type="EMBL" id="BDV42940.1"/>
    </source>
</evidence>
<feature type="chain" id="PRO_5046026129" description="DUF2059 domain-containing protein" evidence="1">
    <location>
        <begin position="22"/>
        <end position="166"/>
    </location>
</feature>
<reference evidence="3 4" key="1">
    <citation type="submission" date="2022-12" db="EMBL/GenBank/DDBJ databases">
        <title>Polyphasic characterization of Geotalea uranireducens NIT-SL11 newly isolated from a complex of sewage sludge and microbially reduced graphene oxide.</title>
        <authorList>
            <person name="Xie L."/>
            <person name="Yoshida N."/>
            <person name="Meng L."/>
        </authorList>
    </citation>
    <scope>NUCLEOTIDE SEQUENCE [LARGE SCALE GENOMIC DNA]</scope>
    <source>
        <strain evidence="3 4">NIT-SL11</strain>
    </source>
</reference>
<keyword evidence="1" id="KW-0732">Signal</keyword>
<sequence>MKKTIFIYAVAYLLTCSPVYAEEQQLNKMDNILKLIEITGVTKAAVISSETTSEDYYNQIKKVRPDISDQIIQILKEESKAVIKDSINRGEYAAKVAPVWAKNYTESEISELIKFYESPLGKKVVAVTPQMTKELLAAGEEWQKSLGEELANRVDRRLLKENIQLW</sequence>
<protein>
    <recommendedName>
        <fullName evidence="2">DUF2059 domain-containing protein</fullName>
    </recommendedName>
</protein>
<evidence type="ECO:0000256" key="1">
    <source>
        <dbReference type="SAM" id="SignalP"/>
    </source>
</evidence>
<dbReference type="InterPro" id="IPR018637">
    <property type="entry name" value="DUF2059"/>
</dbReference>
<dbReference type="Proteomes" id="UP001317705">
    <property type="component" value="Chromosome"/>
</dbReference>
<name>A0ABM8ELP3_9BACT</name>
<proteinExistence type="predicted"/>
<feature type="signal peptide" evidence="1">
    <location>
        <begin position="1"/>
        <end position="21"/>
    </location>
</feature>
<feature type="domain" description="DUF2059" evidence="2">
    <location>
        <begin position="95"/>
        <end position="148"/>
    </location>
</feature>
<dbReference type="RefSeq" id="WP_282003676.1">
    <property type="nucleotide sequence ID" value="NZ_AP027151.1"/>
</dbReference>
<evidence type="ECO:0000313" key="4">
    <source>
        <dbReference type="Proteomes" id="UP001317705"/>
    </source>
</evidence>
<gene>
    <name evidence="3" type="ORF">GURASL_18630</name>
</gene>
<accession>A0ABM8ELP3</accession>
<evidence type="ECO:0000259" key="2">
    <source>
        <dbReference type="Pfam" id="PF09832"/>
    </source>
</evidence>
<dbReference type="EMBL" id="AP027151">
    <property type="protein sequence ID" value="BDV42940.1"/>
    <property type="molecule type" value="Genomic_DNA"/>
</dbReference>